<sequence>MTEDNFYVTFVLIAVLFLILLTKECNRKFCIINFILLIVYSSIILILRNYNSEYGKGLAWLFFLFSIILSSILICYIFLKFKNKSAKF</sequence>
<feature type="transmembrane region" description="Helical" evidence="1">
    <location>
        <begin position="29"/>
        <end position="47"/>
    </location>
</feature>
<dbReference type="AlphaFoldDB" id="E6XAP2"/>
<dbReference type="HOGENOM" id="CLU_2463428_0_0_10"/>
<reference evidence="2 3" key="1">
    <citation type="journal article" date="2010" name="Stand. Genomic Sci.">
        <title>Complete genome sequence of Cellulophaga algicola type strain (IC166).</title>
        <authorList>
            <person name="Abt B."/>
            <person name="Lu M."/>
            <person name="Misra M."/>
            <person name="Han C."/>
            <person name="Nolan M."/>
            <person name="Lucas S."/>
            <person name="Hammon N."/>
            <person name="Deshpande S."/>
            <person name="Cheng J.F."/>
            <person name="Tapia R."/>
            <person name="Goodwin L."/>
            <person name="Pitluck S."/>
            <person name="Liolios K."/>
            <person name="Pagani I."/>
            <person name="Ivanova N."/>
            <person name="Mavromatis K."/>
            <person name="Ovchinikova G."/>
            <person name="Pati A."/>
            <person name="Chen A."/>
            <person name="Palaniappan K."/>
            <person name="Land M."/>
            <person name="Hauser L."/>
            <person name="Chang Y.J."/>
            <person name="Jeffries C.D."/>
            <person name="Detter J.C."/>
            <person name="Brambilla E."/>
            <person name="Rohde M."/>
            <person name="Tindall B.J."/>
            <person name="Goker M."/>
            <person name="Woyke T."/>
            <person name="Bristow J."/>
            <person name="Eisen J.A."/>
            <person name="Markowitz V."/>
            <person name="Hugenholtz P."/>
            <person name="Kyrpides N.C."/>
            <person name="Klenk H.P."/>
            <person name="Lapidus A."/>
        </authorList>
    </citation>
    <scope>NUCLEOTIDE SEQUENCE [LARGE SCALE GENOMIC DNA]</scope>
    <source>
        <strain evidence="3">DSM 14237 / IC166 / ACAM 630</strain>
    </source>
</reference>
<accession>E6XAP2</accession>
<dbReference type="STRING" id="688270.Celal_3755"/>
<proteinExistence type="predicted"/>
<evidence type="ECO:0000313" key="3">
    <source>
        <dbReference type="Proteomes" id="UP000008634"/>
    </source>
</evidence>
<name>E6XAP2_CELAD</name>
<keyword evidence="1" id="KW-1133">Transmembrane helix</keyword>
<keyword evidence="1" id="KW-0472">Membrane</keyword>
<protein>
    <submittedName>
        <fullName evidence="2">Uncharacterized protein</fullName>
    </submittedName>
</protein>
<dbReference type="KEGG" id="cao:Celal_3755"/>
<gene>
    <name evidence="2" type="ordered locus">Celal_3755</name>
</gene>
<keyword evidence="3" id="KW-1185">Reference proteome</keyword>
<evidence type="ECO:0000313" key="2">
    <source>
        <dbReference type="EMBL" id="ADV51004.1"/>
    </source>
</evidence>
<feature type="transmembrane region" description="Helical" evidence="1">
    <location>
        <begin position="59"/>
        <end position="79"/>
    </location>
</feature>
<dbReference type="Proteomes" id="UP000008634">
    <property type="component" value="Chromosome"/>
</dbReference>
<dbReference type="EMBL" id="CP002453">
    <property type="protein sequence ID" value="ADV51004.1"/>
    <property type="molecule type" value="Genomic_DNA"/>
</dbReference>
<evidence type="ECO:0000256" key="1">
    <source>
        <dbReference type="SAM" id="Phobius"/>
    </source>
</evidence>
<keyword evidence="1" id="KW-0812">Transmembrane</keyword>
<feature type="transmembrane region" description="Helical" evidence="1">
    <location>
        <begin position="6"/>
        <end position="22"/>
    </location>
</feature>
<organism evidence="2 3">
    <name type="scientific">Cellulophaga algicola (strain DSM 14237 / IC166 / ACAM 630)</name>
    <dbReference type="NCBI Taxonomy" id="688270"/>
    <lineage>
        <taxon>Bacteria</taxon>
        <taxon>Pseudomonadati</taxon>
        <taxon>Bacteroidota</taxon>
        <taxon>Flavobacteriia</taxon>
        <taxon>Flavobacteriales</taxon>
        <taxon>Flavobacteriaceae</taxon>
        <taxon>Cellulophaga</taxon>
    </lineage>
</organism>